<dbReference type="Proteomes" id="UP001172457">
    <property type="component" value="Chromosome 2"/>
</dbReference>
<sequence>MVIPAGETALLLVVVIAKYLIKRTEMTPLDINLAHRMLHLMLASLIRKFDWELDGEMRPKIMDMSKKFGMTFHKSVPLVAIPIKI</sequence>
<dbReference type="AlphaFoldDB" id="A0AA38TN72"/>
<evidence type="ECO:0000256" key="2">
    <source>
        <dbReference type="ARBA" id="ARBA00022723"/>
    </source>
</evidence>
<accession>A0AA38TN72</accession>
<reference evidence="4" key="1">
    <citation type="submission" date="2023-03" db="EMBL/GenBank/DDBJ databases">
        <title>Chromosome-scale reference genome and RAD-based genetic map of yellow starthistle (Centaurea solstitialis) reveal putative structural variation and QTLs associated with invader traits.</title>
        <authorList>
            <person name="Reatini B."/>
            <person name="Cang F.A."/>
            <person name="Jiang Q."/>
            <person name="Mckibben M.T.W."/>
            <person name="Barker M.S."/>
            <person name="Rieseberg L.H."/>
            <person name="Dlugosch K.M."/>
        </authorList>
    </citation>
    <scope>NUCLEOTIDE SEQUENCE</scope>
    <source>
        <strain evidence="4">CAN-66</strain>
        <tissue evidence="4">Leaf</tissue>
    </source>
</reference>
<dbReference type="GO" id="GO:0004497">
    <property type="term" value="F:monooxygenase activity"/>
    <property type="evidence" value="ECO:0007669"/>
    <property type="project" value="InterPro"/>
</dbReference>
<comment type="similarity">
    <text evidence="1">Belongs to the cytochrome P450 family.</text>
</comment>
<dbReference type="PANTHER" id="PTHR47950:SF48">
    <property type="entry name" value="CYTOCHROME P450 FAMILY PROTEIN, EXPRESSED"/>
    <property type="match status" value="1"/>
</dbReference>
<dbReference type="GO" id="GO:0016705">
    <property type="term" value="F:oxidoreductase activity, acting on paired donors, with incorporation or reduction of molecular oxygen"/>
    <property type="evidence" value="ECO:0007669"/>
    <property type="project" value="InterPro"/>
</dbReference>
<proteinExistence type="inferred from homology"/>
<dbReference type="GO" id="GO:0020037">
    <property type="term" value="F:heme binding"/>
    <property type="evidence" value="ECO:0007669"/>
    <property type="project" value="InterPro"/>
</dbReference>
<name>A0AA38TN72_9ASTR</name>
<evidence type="ECO:0000313" key="4">
    <source>
        <dbReference type="EMBL" id="KAJ9564030.1"/>
    </source>
</evidence>
<evidence type="ECO:0000256" key="1">
    <source>
        <dbReference type="ARBA" id="ARBA00010617"/>
    </source>
</evidence>
<dbReference type="InterPro" id="IPR036396">
    <property type="entry name" value="Cyt_P450_sf"/>
</dbReference>
<keyword evidence="2" id="KW-0479">Metal-binding</keyword>
<dbReference type="EMBL" id="JARYMX010000002">
    <property type="protein sequence ID" value="KAJ9564030.1"/>
    <property type="molecule type" value="Genomic_DNA"/>
</dbReference>
<evidence type="ECO:0008006" key="6">
    <source>
        <dbReference type="Google" id="ProtNLM"/>
    </source>
</evidence>
<dbReference type="SUPFAM" id="SSF48264">
    <property type="entry name" value="Cytochrome P450"/>
    <property type="match status" value="1"/>
</dbReference>
<organism evidence="4 5">
    <name type="scientific">Centaurea solstitialis</name>
    <name type="common">yellow star-thistle</name>
    <dbReference type="NCBI Taxonomy" id="347529"/>
    <lineage>
        <taxon>Eukaryota</taxon>
        <taxon>Viridiplantae</taxon>
        <taxon>Streptophyta</taxon>
        <taxon>Embryophyta</taxon>
        <taxon>Tracheophyta</taxon>
        <taxon>Spermatophyta</taxon>
        <taxon>Magnoliopsida</taxon>
        <taxon>eudicotyledons</taxon>
        <taxon>Gunneridae</taxon>
        <taxon>Pentapetalae</taxon>
        <taxon>asterids</taxon>
        <taxon>campanulids</taxon>
        <taxon>Asterales</taxon>
        <taxon>Asteraceae</taxon>
        <taxon>Carduoideae</taxon>
        <taxon>Cardueae</taxon>
        <taxon>Centaureinae</taxon>
        <taxon>Centaurea</taxon>
    </lineage>
</organism>
<comment type="caution">
    <text evidence="4">The sequence shown here is derived from an EMBL/GenBank/DDBJ whole genome shotgun (WGS) entry which is preliminary data.</text>
</comment>
<keyword evidence="5" id="KW-1185">Reference proteome</keyword>
<evidence type="ECO:0000313" key="5">
    <source>
        <dbReference type="Proteomes" id="UP001172457"/>
    </source>
</evidence>
<gene>
    <name evidence="4" type="ORF">OSB04_009190</name>
</gene>
<dbReference type="GO" id="GO:0005506">
    <property type="term" value="F:iron ion binding"/>
    <property type="evidence" value="ECO:0007669"/>
    <property type="project" value="InterPro"/>
</dbReference>
<evidence type="ECO:0000256" key="3">
    <source>
        <dbReference type="ARBA" id="ARBA00023004"/>
    </source>
</evidence>
<protein>
    <recommendedName>
        <fullName evidence="6">Cytochrome P450</fullName>
    </recommendedName>
</protein>
<dbReference type="PANTHER" id="PTHR47950">
    <property type="entry name" value="CYTOCHROME P450, FAMILY 76, SUBFAMILY C, POLYPEPTIDE 5-RELATED"/>
    <property type="match status" value="1"/>
</dbReference>
<keyword evidence="3" id="KW-0408">Iron</keyword>